<dbReference type="InterPro" id="IPR002347">
    <property type="entry name" value="SDR_fam"/>
</dbReference>
<evidence type="ECO:0000313" key="4">
    <source>
        <dbReference type="EMBL" id="BBG26242.1"/>
    </source>
</evidence>
<dbReference type="GO" id="GO:0006633">
    <property type="term" value="P:fatty acid biosynthetic process"/>
    <property type="evidence" value="ECO:0007669"/>
    <property type="project" value="TreeGrafter"/>
</dbReference>
<dbReference type="PRINTS" id="PR00081">
    <property type="entry name" value="GDHRDH"/>
</dbReference>
<dbReference type="KEGG" id="step:IC006_0773"/>
<dbReference type="NCBIfam" id="NF005559">
    <property type="entry name" value="PRK07231.1"/>
    <property type="match status" value="1"/>
</dbReference>
<dbReference type="NCBIfam" id="NF005056">
    <property type="entry name" value="PRK06463.1"/>
    <property type="match status" value="1"/>
</dbReference>
<organism evidence="3 5">
    <name type="scientific">Sulfuracidifex tepidarius</name>
    <dbReference type="NCBI Taxonomy" id="1294262"/>
    <lineage>
        <taxon>Archaea</taxon>
        <taxon>Thermoproteota</taxon>
        <taxon>Thermoprotei</taxon>
        <taxon>Sulfolobales</taxon>
        <taxon>Sulfolobaceae</taxon>
        <taxon>Sulfuracidifex</taxon>
    </lineage>
</organism>
<dbReference type="PRINTS" id="PR00080">
    <property type="entry name" value="SDRFAMILY"/>
</dbReference>
<dbReference type="Pfam" id="PF13561">
    <property type="entry name" value="adh_short_C2"/>
    <property type="match status" value="1"/>
</dbReference>
<name>A0A510DTI8_9CREN</name>
<dbReference type="FunFam" id="3.40.50.720:FF:000084">
    <property type="entry name" value="Short-chain dehydrogenase reductase"/>
    <property type="match status" value="1"/>
</dbReference>
<dbReference type="AlphaFoldDB" id="A0A510DTI8"/>
<dbReference type="STRING" id="1294262.GCA_001316085_01662"/>
<gene>
    <name evidence="3" type="ORF">IC006_0773</name>
    <name evidence="4" type="ORF">IC007_0747</name>
</gene>
<dbReference type="InterPro" id="IPR036291">
    <property type="entry name" value="NAD(P)-bd_dom_sf"/>
</dbReference>
<dbReference type="PANTHER" id="PTHR42760:SF133">
    <property type="entry name" value="3-OXOACYL-[ACYL-CARRIER-PROTEIN] REDUCTASE"/>
    <property type="match status" value="1"/>
</dbReference>
<sequence length="255" mass="28150">MSGKFAGKVVLVTGASKGIGKAIAKAFHDEGASIAINYSSSEKQAKELKGSLERAEIFRADVSNREEVKTMVAEVERKLGKVDILVNNAGIWYLFGIEDYDESKFNRMWEINVKGVINTTLEVLPHMKEKKGGAIINIASNASLGTSAFGNTFYSLTKAAVVMLTRRMAFEFGRYNIRVNAIAPGWIETDMTIGGKTKEEIDNLEKWFKERTMLSMVGKPEYIANVALFLAEAEYMTGQTVVVDGGRIDYLTHGI</sequence>
<dbReference type="Proteomes" id="UP000322983">
    <property type="component" value="Chromosome"/>
</dbReference>
<reference evidence="6" key="1">
    <citation type="submission" date="2018-09" db="EMBL/GenBank/DDBJ databases">
        <title>Complete Genome Sequencing of Sulfolobus sp. JCM 16834.</title>
        <authorList>
            <person name="Kato S."/>
            <person name="Itoh T."/>
            <person name="Ohkuma M."/>
        </authorList>
    </citation>
    <scope>NUCLEOTIDE SEQUENCE [LARGE SCALE GENOMIC DNA]</scope>
    <source>
        <strain evidence="6">IC-007</strain>
    </source>
</reference>
<protein>
    <submittedName>
        <fullName evidence="3">L-rhamnose 1-dehydrogenase</fullName>
    </submittedName>
</protein>
<proteinExistence type="inferred from homology"/>
<accession>A0A510E187</accession>
<dbReference type="EMBL" id="AP018929">
    <property type="protein sequence ID" value="BBG23489.1"/>
    <property type="molecule type" value="Genomic_DNA"/>
</dbReference>
<accession>A0A510DTI8</accession>
<dbReference type="Gene3D" id="3.40.50.720">
    <property type="entry name" value="NAD(P)-binding Rossmann-like Domain"/>
    <property type="match status" value="1"/>
</dbReference>
<reference evidence="3 5" key="2">
    <citation type="journal article" date="2020" name="Int. J. Syst. Evol. Microbiol.">
        <title>Sulfuracidifex tepidarius gen. nov., sp. nov. and transfer of Sulfolobus metallicus Huber and Stetter 1992 to the genus Sulfuracidifex as Sulfuracidifex metallicus comb. nov.</title>
        <authorList>
            <person name="Itoh T."/>
            <person name="Miura T."/>
            <person name="Sakai H.D."/>
            <person name="Kato S."/>
            <person name="Ohkuma M."/>
            <person name="Takashina T."/>
        </authorList>
    </citation>
    <scope>NUCLEOTIDE SEQUENCE [LARGE SCALE GENOMIC DNA]</scope>
    <source>
        <strain evidence="3 5">IC-006</strain>
        <strain evidence="4">IC-007</strain>
    </source>
</reference>
<dbReference type="CDD" id="cd05233">
    <property type="entry name" value="SDR_c"/>
    <property type="match status" value="1"/>
</dbReference>
<dbReference type="GO" id="GO:0048038">
    <property type="term" value="F:quinone binding"/>
    <property type="evidence" value="ECO:0007669"/>
    <property type="project" value="TreeGrafter"/>
</dbReference>
<evidence type="ECO:0000256" key="2">
    <source>
        <dbReference type="ARBA" id="ARBA00023002"/>
    </source>
</evidence>
<evidence type="ECO:0000256" key="1">
    <source>
        <dbReference type="ARBA" id="ARBA00006484"/>
    </source>
</evidence>
<evidence type="ECO:0000313" key="6">
    <source>
        <dbReference type="Proteomes" id="UP000325030"/>
    </source>
</evidence>
<keyword evidence="2" id="KW-0560">Oxidoreductase</keyword>
<comment type="similarity">
    <text evidence="1">Belongs to the short-chain dehydrogenases/reductases (SDR) family.</text>
</comment>
<dbReference type="PANTHER" id="PTHR42760">
    <property type="entry name" value="SHORT-CHAIN DEHYDROGENASES/REDUCTASES FAMILY MEMBER"/>
    <property type="match status" value="1"/>
</dbReference>
<dbReference type="GO" id="GO:0016616">
    <property type="term" value="F:oxidoreductase activity, acting on the CH-OH group of donors, NAD or NADP as acceptor"/>
    <property type="evidence" value="ECO:0007669"/>
    <property type="project" value="TreeGrafter"/>
</dbReference>
<evidence type="ECO:0000313" key="3">
    <source>
        <dbReference type="EMBL" id="BBG23489.1"/>
    </source>
</evidence>
<dbReference type="EMBL" id="AP018930">
    <property type="protein sequence ID" value="BBG26242.1"/>
    <property type="molecule type" value="Genomic_DNA"/>
</dbReference>
<keyword evidence="5" id="KW-1185">Reference proteome</keyword>
<evidence type="ECO:0000313" key="5">
    <source>
        <dbReference type="Proteomes" id="UP000322983"/>
    </source>
</evidence>
<dbReference type="SUPFAM" id="SSF51735">
    <property type="entry name" value="NAD(P)-binding Rossmann-fold domains"/>
    <property type="match status" value="1"/>
</dbReference>
<dbReference type="Proteomes" id="UP000325030">
    <property type="component" value="Chromosome"/>
</dbReference>